<feature type="region of interest" description="Disordered" evidence="1">
    <location>
        <begin position="215"/>
        <end position="301"/>
    </location>
</feature>
<sequence>MHMMFIDPYACNWRCCLHRSRQRSPFTDSEEHLIFEMMAQQTHRCKKRLQYTNWLSKFVKKSRLCRINIMVTTKSDKRSLKVINPGKTVEMQRKENKLLVRILALQFGMDESHMLQVLNDVSWDVDLEVAKVNLTESAIFTYKVRFWAHKSGWSYKDVWELIKCHEYDWPLVRTMIICSKKDFSPFTDESASKELSNTSCPSVWLNKSADLDIPSHSSTPDGTVDLNGSNLSRNNSISTGRNNTKGRNTLKDGSASTKGSSSKNCIPSKNPDSPNGYGTSRIASTSKSHETALEPQVTQIH</sequence>
<dbReference type="Proteomes" id="UP000594260">
    <property type="component" value="Unplaced"/>
</dbReference>
<name>A0A7M7KV80_VARDE</name>
<feature type="compositionally biased region" description="Polar residues" evidence="1">
    <location>
        <begin position="254"/>
        <end position="286"/>
    </location>
</feature>
<keyword evidence="3" id="KW-1185">Reference proteome</keyword>
<dbReference type="GeneID" id="111254981"/>
<evidence type="ECO:0000313" key="3">
    <source>
        <dbReference type="Proteomes" id="UP000594260"/>
    </source>
</evidence>
<dbReference type="KEGG" id="vde:111254981"/>
<proteinExistence type="predicted"/>
<dbReference type="EnsemblMetazoa" id="XM_022816512">
    <property type="protein sequence ID" value="XP_022672247"/>
    <property type="gene ID" value="LOC111254981"/>
</dbReference>
<reference evidence="2" key="1">
    <citation type="submission" date="2021-01" db="UniProtKB">
        <authorList>
            <consortium name="EnsemblMetazoa"/>
        </authorList>
    </citation>
    <scope>IDENTIFICATION</scope>
</reference>
<dbReference type="RefSeq" id="XP_022672247.1">
    <property type="nucleotide sequence ID" value="XM_022816512.1"/>
</dbReference>
<dbReference type="AlphaFoldDB" id="A0A7M7KV80"/>
<evidence type="ECO:0000256" key="1">
    <source>
        <dbReference type="SAM" id="MobiDB-lite"/>
    </source>
</evidence>
<feature type="compositionally biased region" description="Polar residues" evidence="1">
    <location>
        <begin position="215"/>
        <end position="247"/>
    </location>
</feature>
<organism evidence="2 3">
    <name type="scientific">Varroa destructor</name>
    <name type="common">Honeybee mite</name>
    <dbReference type="NCBI Taxonomy" id="109461"/>
    <lineage>
        <taxon>Eukaryota</taxon>
        <taxon>Metazoa</taxon>
        <taxon>Ecdysozoa</taxon>
        <taxon>Arthropoda</taxon>
        <taxon>Chelicerata</taxon>
        <taxon>Arachnida</taxon>
        <taxon>Acari</taxon>
        <taxon>Parasitiformes</taxon>
        <taxon>Mesostigmata</taxon>
        <taxon>Gamasina</taxon>
        <taxon>Dermanyssoidea</taxon>
        <taxon>Varroidae</taxon>
        <taxon>Varroa</taxon>
    </lineage>
</organism>
<dbReference type="InParanoid" id="A0A7M7KV80"/>
<protein>
    <submittedName>
        <fullName evidence="2">Uncharacterized protein</fullName>
    </submittedName>
</protein>
<accession>A0A7M7KV80</accession>
<evidence type="ECO:0000313" key="2">
    <source>
        <dbReference type="EnsemblMetazoa" id="XP_022672247"/>
    </source>
</evidence>